<dbReference type="Proteomes" id="UP000516046">
    <property type="component" value="Chromosome"/>
</dbReference>
<dbReference type="PANTHER" id="PTHR37813">
    <property type="entry name" value="FELS-2 PROPHAGE PROTEIN"/>
    <property type="match status" value="1"/>
</dbReference>
<keyword evidence="2" id="KW-0812">Transmembrane</keyword>
<dbReference type="NCBIfam" id="TIGR01760">
    <property type="entry name" value="tape_meas_TP901"/>
    <property type="match status" value="1"/>
</dbReference>
<sequence>MAYDGSIRIDTSIDTSGFNEGISKVSGTASEKLDKVSASADKVSGSASNAGSKFSAAGEKMSKTGAKMTLGLTTPLVALGHSAVKTGADFEDTMSQTAGALNIPMSQMGSMRSLALKMGADTQFSAKEAGEAMVELAKGGLTEAQIKGGALKATMDLAASSGMELGNSANVVVQAMGAFGLSADKSSVAANALAGAAAASSTDVEPLTQGLAQCGAQAHLAGWNIQDTTAVLGAFADAGVNGADAGTSLKTMLQRLSAPTGKAAKLMNKYGINVRNSNGTMKSASEVAQLLHDKLGKLSPAARDAAMQTIFGSDASRAAAIMMNNGAAGLAKYTKATYDQTSASRLADSQMGDTNRSIEQMKGSLETAGIALSTILNPIVRDVANKIQDLTNKFTALPAPVQKVVLAIAGIVAAAGPAIVGFGKLASGIGAIQKLLGGLGAGAKVVKDVSGSISTLGNAGTGLGKVFKGLGSIFKTVGSGIGSAVKVLGSGLKVVGAGLLKGIKSVGTAVKGLFTLLAANPAVLIIAAITAIVAALIYAYTHCKAFRDGVNAVFGAIGNFFKTIGTGIADFFTKTLPGAFTAIGNFFGSIGSSIGNFVTKTIPSAFSALPGIVGGVWNNVKAGASTAWSNICTGVTGFANNIKNGVSSAFNNLKNGAATIWGNVKSGASAAWSNICTAVSGKANDIKSKAISAFDTLKTNASGVWNNMKTTASSIWGGIHSAVSTQANNIKNGAITAFNNLKSGAAGIWGNVKSTAANIWGGISGVVGGLAGKARDGAIGAFNALKSGVGGIMGKIGPVIKGAFTDPIGFITSLPGKMFHWGSEIIGHLIDGIRSMIGNIGKAVGDVANKIKSFLHFSIPDEGPLRDIMDWPRDMMQQYGGGITDNLGYVTAAVSGVAENMVLRPGASAVHRMVSDMYSAVGAEVSSASVQYSANAAFSAAQSSPHINPIVQPAPVTVQTDDRPIVMDGKTVGRVLAPHINKEFGLNDIKVKRGG</sequence>
<accession>A0A7G9WF97</accession>
<dbReference type="InterPro" id="IPR010090">
    <property type="entry name" value="Phage_tape_meas"/>
</dbReference>
<keyword evidence="2" id="KW-1133">Transmembrane helix</keyword>
<dbReference type="AlphaFoldDB" id="A0A7G9WF97"/>
<evidence type="ECO:0000259" key="3">
    <source>
        <dbReference type="Pfam" id="PF10145"/>
    </source>
</evidence>
<evidence type="ECO:0000256" key="1">
    <source>
        <dbReference type="ARBA" id="ARBA00022612"/>
    </source>
</evidence>
<dbReference type="Pfam" id="PF10145">
    <property type="entry name" value="PhageMin_Tail"/>
    <property type="match status" value="1"/>
</dbReference>
<dbReference type="EMBL" id="CP060696">
    <property type="protein sequence ID" value="QNO17359.1"/>
    <property type="molecule type" value="Genomic_DNA"/>
</dbReference>
<reference evidence="4 5" key="1">
    <citation type="submission" date="2020-08" db="EMBL/GenBank/DDBJ databases">
        <authorList>
            <person name="Ren C."/>
            <person name="Gu Y."/>
            <person name="Xu Y."/>
        </authorList>
    </citation>
    <scope>NUCLEOTIDE SEQUENCE [LARGE SCALE GENOMIC DNA]</scope>
    <source>
        <strain evidence="4 5">LBM18003</strain>
    </source>
</reference>
<evidence type="ECO:0000313" key="5">
    <source>
        <dbReference type="Proteomes" id="UP000516046"/>
    </source>
</evidence>
<protein>
    <submittedName>
        <fullName evidence="4">Phage tail tape measure protein</fullName>
    </submittedName>
</protein>
<name>A0A7G9WF97_9FIRM</name>
<keyword evidence="2" id="KW-0472">Membrane</keyword>
<gene>
    <name evidence="4" type="ORF">H6X83_10445</name>
</gene>
<proteinExistence type="predicted"/>
<evidence type="ECO:0000313" key="4">
    <source>
        <dbReference type="EMBL" id="QNO17359.1"/>
    </source>
</evidence>
<feature type="domain" description="Phage tail tape measure protein" evidence="3">
    <location>
        <begin position="113"/>
        <end position="312"/>
    </location>
</feature>
<dbReference type="Gene3D" id="1.20.120.20">
    <property type="entry name" value="Apolipoprotein"/>
    <property type="match status" value="2"/>
</dbReference>
<dbReference type="RefSeq" id="WP_212506428.1">
    <property type="nucleotide sequence ID" value="NZ_CP060696.1"/>
</dbReference>
<evidence type="ECO:0000256" key="2">
    <source>
        <dbReference type="SAM" id="Phobius"/>
    </source>
</evidence>
<feature type="transmembrane region" description="Helical" evidence="2">
    <location>
        <begin position="513"/>
        <end position="540"/>
    </location>
</feature>
<dbReference type="KEGG" id="caml:H6X83_10445"/>
<keyword evidence="5" id="KW-1185">Reference proteome</keyword>
<dbReference type="PANTHER" id="PTHR37813:SF1">
    <property type="entry name" value="FELS-2 PROPHAGE PROTEIN"/>
    <property type="match status" value="1"/>
</dbReference>
<organism evidence="4 5">
    <name type="scientific">Caproicibacterium amylolyticum</name>
    <dbReference type="NCBI Taxonomy" id="2766537"/>
    <lineage>
        <taxon>Bacteria</taxon>
        <taxon>Bacillati</taxon>
        <taxon>Bacillota</taxon>
        <taxon>Clostridia</taxon>
        <taxon>Eubacteriales</taxon>
        <taxon>Oscillospiraceae</taxon>
        <taxon>Caproicibacterium</taxon>
    </lineage>
</organism>
<keyword evidence="1" id="KW-1188">Viral release from host cell</keyword>